<accession>A0A401LDX0</accession>
<feature type="binding site" evidence="14">
    <location>
        <position position="223"/>
    </location>
    <ligand>
        <name>substrate</name>
    </ligand>
</feature>
<dbReference type="Proteomes" id="UP000287361">
    <property type="component" value="Unassembled WGS sequence"/>
</dbReference>
<dbReference type="GO" id="GO:0008360">
    <property type="term" value="P:regulation of cell shape"/>
    <property type="evidence" value="ECO:0007669"/>
    <property type="project" value="UniProtKB-KW"/>
</dbReference>
<evidence type="ECO:0000256" key="6">
    <source>
        <dbReference type="ARBA" id="ARBA00022670"/>
    </source>
</evidence>
<dbReference type="OrthoDB" id="9791132at2"/>
<dbReference type="InterPro" id="IPR012907">
    <property type="entry name" value="Peptidase_S11_C"/>
</dbReference>
<feature type="signal peptide" evidence="16">
    <location>
        <begin position="1"/>
        <end position="23"/>
    </location>
</feature>
<proteinExistence type="inferred from homology"/>
<comment type="caution">
    <text evidence="18">The sequence shown here is derived from an EMBL/GenBank/DDBJ whole genome shotgun (WGS) entry which is preliminary data.</text>
</comment>
<evidence type="ECO:0000256" key="14">
    <source>
        <dbReference type="PIRSR" id="PIRSR618044-2"/>
    </source>
</evidence>
<name>A0A401LDX0_9FIRM</name>
<dbReference type="SMART" id="SM00936">
    <property type="entry name" value="PBP5_C"/>
    <property type="match status" value="1"/>
</dbReference>
<dbReference type="GO" id="GO:0009002">
    <property type="term" value="F:serine-type D-Ala-D-Ala carboxypeptidase activity"/>
    <property type="evidence" value="ECO:0007669"/>
    <property type="project" value="UniProtKB-EC"/>
</dbReference>
<dbReference type="GO" id="GO:0006508">
    <property type="term" value="P:proteolysis"/>
    <property type="evidence" value="ECO:0007669"/>
    <property type="project" value="UniProtKB-KW"/>
</dbReference>
<keyword evidence="7 16" id="KW-0732">Signal</keyword>
<evidence type="ECO:0000313" key="18">
    <source>
        <dbReference type="EMBL" id="GCB29595.1"/>
    </source>
</evidence>
<feature type="domain" description="Peptidase S11 D-Ala-D-Ala carboxypeptidase A C-terminal" evidence="17">
    <location>
        <begin position="277"/>
        <end position="367"/>
    </location>
</feature>
<evidence type="ECO:0000256" key="4">
    <source>
        <dbReference type="ARBA" id="ARBA00012448"/>
    </source>
</evidence>
<keyword evidence="6" id="KW-0645">Protease</keyword>
<feature type="active site" description="Acyl-ester intermediate" evidence="13">
    <location>
        <position position="57"/>
    </location>
</feature>
<dbReference type="Pfam" id="PF07943">
    <property type="entry name" value="PBP5_C"/>
    <property type="match status" value="1"/>
</dbReference>
<keyword evidence="9" id="KW-0133">Cell shape</keyword>
<evidence type="ECO:0000313" key="19">
    <source>
        <dbReference type="Proteomes" id="UP000287361"/>
    </source>
</evidence>
<dbReference type="InterPro" id="IPR037167">
    <property type="entry name" value="Peptidase_S11_C_sf"/>
</dbReference>
<keyword evidence="11" id="KW-0961">Cell wall biogenesis/degradation</keyword>
<evidence type="ECO:0000256" key="9">
    <source>
        <dbReference type="ARBA" id="ARBA00022960"/>
    </source>
</evidence>
<gene>
    <name evidence="18" type="ORF">KGMB03357_12560</name>
</gene>
<dbReference type="EC" id="3.4.16.4" evidence="4"/>
<evidence type="ECO:0000256" key="13">
    <source>
        <dbReference type="PIRSR" id="PIRSR618044-1"/>
    </source>
</evidence>
<dbReference type="Gene3D" id="3.40.710.10">
    <property type="entry name" value="DD-peptidase/beta-lactamase superfamily"/>
    <property type="match status" value="1"/>
</dbReference>
<evidence type="ECO:0000259" key="17">
    <source>
        <dbReference type="SMART" id="SM00936"/>
    </source>
</evidence>
<comment type="catalytic activity">
    <reaction evidence="12">
        <text>Preferential cleavage: (Ac)2-L-Lys-D-Ala-|-D-Ala. Also transpeptidation of peptidyl-alanyl moieties that are N-acyl substituents of D-alanine.</text>
        <dbReference type="EC" id="3.4.16.4"/>
    </reaction>
</comment>
<dbReference type="PANTHER" id="PTHR21581">
    <property type="entry name" value="D-ALANYL-D-ALANINE CARBOXYPEPTIDASE"/>
    <property type="match status" value="1"/>
</dbReference>
<evidence type="ECO:0000256" key="8">
    <source>
        <dbReference type="ARBA" id="ARBA00022801"/>
    </source>
</evidence>
<reference evidence="18 19" key="1">
    <citation type="submission" date="2018-10" db="EMBL/GenBank/DDBJ databases">
        <title>Draft Genome Sequence of Anaerotignum sp. KCTC 15736.</title>
        <authorList>
            <person name="Choi S.H."/>
            <person name="Kim J.S."/>
            <person name="Kang S.W."/>
            <person name="Lee J.S."/>
            <person name="Park S.H."/>
        </authorList>
    </citation>
    <scope>NUCLEOTIDE SEQUENCE [LARGE SCALE GENOMIC DNA]</scope>
    <source>
        <strain evidence="18 19">KCTC 15736</strain>
    </source>
</reference>
<keyword evidence="19" id="KW-1185">Reference proteome</keyword>
<comment type="similarity">
    <text evidence="3 15">Belongs to the peptidase S11 family.</text>
</comment>
<dbReference type="PANTHER" id="PTHR21581:SF33">
    <property type="entry name" value="D-ALANYL-D-ALANINE CARBOXYPEPTIDASE DACB"/>
    <property type="match status" value="1"/>
</dbReference>
<evidence type="ECO:0000256" key="11">
    <source>
        <dbReference type="ARBA" id="ARBA00023316"/>
    </source>
</evidence>
<evidence type="ECO:0000256" key="2">
    <source>
        <dbReference type="ARBA" id="ARBA00004752"/>
    </source>
</evidence>
<evidence type="ECO:0000256" key="10">
    <source>
        <dbReference type="ARBA" id="ARBA00022984"/>
    </source>
</evidence>
<evidence type="ECO:0000256" key="5">
    <source>
        <dbReference type="ARBA" id="ARBA00022645"/>
    </source>
</evidence>
<dbReference type="UniPathway" id="UPA00219"/>
<dbReference type="Gene3D" id="2.60.410.10">
    <property type="entry name" value="D-Ala-D-Ala carboxypeptidase, C-terminal domain"/>
    <property type="match status" value="1"/>
</dbReference>
<organism evidence="18 19">
    <name type="scientific">Anaerotignum faecicola</name>
    <dbReference type="NCBI Taxonomy" id="2358141"/>
    <lineage>
        <taxon>Bacteria</taxon>
        <taxon>Bacillati</taxon>
        <taxon>Bacillota</taxon>
        <taxon>Clostridia</taxon>
        <taxon>Lachnospirales</taxon>
        <taxon>Anaerotignaceae</taxon>
        <taxon>Anaerotignum</taxon>
    </lineage>
</organism>
<evidence type="ECO:0000256" key="7">
    <source>
        <dbReference type="ARBA" id="ARBA00022729"/>
    </source>
</evidence>
<dbReference type="InterPro" id="IPR012338">
    <property type="entry name" value="Beta-lactam/transpept-like"/>
</dbReference>
<evidence type="ECO:0000256" key="16">
    <source>
        <dbReference type="SAM" id="SignalP"/>
    </source>
</evidence>
<dbReference type="AlphaFoldDB" id="A0A401LDX0"/>
<comment type="function">
    <text evidence="1">Removes C-terminal D-alanyl residues from sugar-peptide cell wall precursors.</text>
</comment>
<dbReference type="InterPro" id="IPR015956">
    <property type="entry name" value="Peniciliin-bd_prot_C_sf"/>
</dbReference>
<keyword evidence="5 18" id="KW-0121">Carboxypeptidase</keyword>
<protein>
    <recommendedName>
        <fullName evidence="4">serine-type D-Ala-D-Ala carboxypeptidase</fullName>
        <ecNumber evidence="4">3.4.16.4</ecNumber>
    </recommendedName>
</protein>
<evidence type="ECO:0000256" key="3">
    <source>
        <dbReference type="ARBA" id="ARBA00007164"/>
    </source>
</evidence>
<evidence type="ECO:0000256" key="15">
    <source>
        <dbReference type="RuleBase" id="RU004016"/>
    </source>
</evidence>
<feature type="active site" evidence="13">
    <location>
        <position position="112"/>
    </location>
</feature>
<keyword evidence="10" id="KW-0573">Peptidoglycan synthesis</keyword>
<dbReference type="PRINTS" id="PR00725">
    <property type="entry name" value="DADACBPTASE1"/>
</dbReference>
<dbReference type="Pfam" id="PF00768">
    <property type="entry name" value="Peptidase_S11"/>
    <property type="match status" value="1"/>
</dbReference>
<comment type="pathway">
    <text evidence="2">Cell wall biogenesis; peptidoglycan biosynthesis.</text>
</comment>
<feature type="chain" id="PRO_5019307236" description="serine-type D-Ala-D-Ala carboxypeptidase" evidence="16">
    <location>
        <begin position="24"/>
        <end position="389"/>
    </location>
</feature>
<feature type="active site" description="Proton acceptor" evidence="13">
    <location>
        <position position="60"/>
    </location>
</feature>
<evidence type="ECO:0000256" key="12">
    <source>
        <dbReference type="ARBA" id="ARBA00034000"/>
    </source>
</evidence>
<keyword evidence="8" id="KW-0378">Hydrolase</keyword>
<sequence>MKRRAILFFLLFLLQMGSVPTLAAEPTVAAQGAALIDGKTGRLLWGKNADAPLAMASTTKIMTAILVLEQASLTEVVTVSKNAAQQPKVHMSLQEGEQWQAGALLSAMLLRSYNDAAVALAEQVSGDVSKFCAEMTKKAKEIGARDTVFGSPNGLDSHLTAEQHHSTAYDMALIGAYALENETFREIIAQQEIYVSDLTGGHSCSVTNADRFLREYSGALGIKTGYTNRAGHCFVGAAERDGVRLVSAVLGSGWGDAGKQKKWTDTKALMDYGFAVFHPYEAVQAGESFGEIRITDSPTAQMETILAEGYTALFSDAEIEKLHLTADLPKELAAPVHRGERLGQAVLWLGEERLAAVDLLAAEDAEPFTLAQRLLRLAEGWLSWRDWKD</sequence>
<dbReference type="InterPro" id="IPR018044">
    <property type="entry name" value="Peptidase_S11"/>
</dbReference>
<evidence type="ECO:0000256" key="1">
    <source>
        <dbReference type="ARBA" id="ARBA00003217"/>
    </source>
</evidence>
<dbReference type="SUPFAM" id="SSF69189">
    <property type="entry name" value="Penicillin-binding protein associated domain"/>
    <property type="match status" value="1"/>
</dbReference>
<dbReference type="GO" id="GO:0071555">
    <property type="term" value="P:cell wall organization"/>
    <property type="evidence" value="ECO:0007669"/>
    <property type="project" value="UniProtKB-KW"/>
</dbReference>
<dbReference type="InterPro" id="IPR001967">
    <property type="entry name" value="Peptidase_S11_N"/>
</dbReference>
<dbReference type="EMBL" id="BHVZ01000002">
    <property type="protein sequence ID" value="GCB29595.1"/>
    <property type="molecule type" value="Genomic_DNA"/>
</dbReference>
<dbReference type="SUPFAM" id="SSF56601">
    <property type="entry name" value="beta-lactamase/transpeptidase-like"/>
    <property type="match status" value="1"/>
</dbReference>
<dbReference type="GO" id="GO:0009252">
    <property type="term" value="P:peptidoglycan biosynthetic process"/>
    <property type="evidence" value="ECO:0007669"/>
    <property type="project" value="UniProtKB-UniPathway"/>
</dbReference>